<evidence type="ECO:0000256" key="2">
    <source>
        <dbReference type="ARBA" id="ARBA00022490"/>
    </source>
</evidence>
<comment type="caution">
    <text evidence="8">The sequence shown here is derived from an EMBL/GenBank/DDBJ whole genome shotgun (WGS) entry which is preliminary data.</text>
</comment>
<keyword evidence="12" id="KW-1185">Reference proteome</keyword>
<evidence type="ECO:0000256" key="1">
    <source>
        <dbReference type="ARBA" id="ARBA00004430"/>
    </source>
</evidence>
<keyword evidence="2" id="KW-0963">Cytoplasm</keyword>
<dbReference type="OrthoDB" id="567787at2759"/>
<proteinExistence type="inferred from homology"/>
<evidence type="ECO:0000256" key="3">
    <source>
        <dbReference type="ARBA" id="ARBA00023212"/>
    </source>
</evidence>
<dbReference type="Pfam" id="PF14738">
    <property type="entry name" value="CFAP91"/>
    <property type="match status" value="1"/>
</dbReference>
<keyword evidence="3" id="KW-0206">Cytoskeleton</keyword>
<name>A0A813TQ61_9BILA</name>
<evidence type="ECO:0000313" key="8">
    <source>
        <dbReference type="EMBL" id="CAF0814501.1"/>
    </source>
</evidence>
<dbReference type="PANTHER" id="PTHR22455:SF10">
    <property type="entry name" value="CILIA- AND FLAGELLA-ASSOCIATED PROTEIN 91"/>
    <property type="match status" value="1"/>
</dbReference>
<dbReference type="Proteomes" id="UP000682733">
    <property type="component" value="Unassembled WGS sequence"/>
</dbReference>
<dbReference type="EMBL" id="CAJNOQ010000558">
    <property type="protein sequence ID" value="CAF0814501.1"/>
    <property type="molecule type" value="Genomic_DNA"/>
</dbReference>
<dbReference type="Proteomes" id="UP000681722">
    <property type="component" value="Unassembled WGS sequence"/>
</dbReference>
<dbReference type="Proteomes" id="UP000663829">
    <property type="component" value="Unassembled WGS sequence"/>
</dbReference>
<accession>A0A813TQ61</accession>
<protein>
    <recommendedName>
        <fullName evidence="6">Cilia- and flagella-associated protein 91</fullName>
    </recommendedName>
</protein>
<dbReference type="AlphaFoldDB" id="A0A813TQ61"/>
<gene>
    <name evidence="8" type="ORF">GPM918_LOCUS4212</name>
    <name evidence="9" type="ORF">OVA965_LOCUS5739</name>
    <name evidence="10" type="ORF">SRO942_LOCUS4212</name>
    <name evidence="11" type="ORF">TMI583_LOCUS5736</name>
</gene>
<evidence type="ECO:0000256" key="5">
    <source>
        <dbReference type="ARBA" id="ARBA00029468"/>
    </source>
</evidence>
<dbReference type="InterPro" id="IPR026720">
    <property type="entry name" value="CFAP91"/>
</dbReference>
<keyword evidence="4" id="KW-0966">Cell projection</keyword>
<evidence type="ECO:0000313" key="9">
    <source>
        <dbReference type="EMBL" id="CAF0822876.1"/>
    </source>
</evidence>
<dbReference type="EMBL" id="CAJOBC010000558">
    <property type="protein sequence ID" value="CAF3600463.1"/>
    <property type="molecule type" value="Genomic_DNA"/>
</dbReference>
<reference evidence="8" key="1">
    <citation type="submission" date="2021-02" db="EMBL/GenBank/DDBJ databases">
        <authorList>
            <person name="Nowell W R."/>
        </authorList>
    </citation>
    <scope>NUCLEOTIDE SEQUENCE</scope>
</reference>
<dbReference type="Proteomes" id="UP000677228">
    <property type="component" value="Unassembled WGS sequence"/>
</dbReference>
<evidence type="ECO:0000259" key="7">
    <source>
        <dbReference type="Pfam" id="PF14738"/>
    </source>
</evidence>
<evidence type="ECO:0000256" key="4">
    <source>
        <dbReference type="ARBA" id="ARBA00023273"/>
    </source>
</evidence>
<sequence>MIRDQPLTQYYLWQFTPLCNTYKKSVIKKKFLKPATNKEGIIIKTIAEFIRHIGTQTDYRDESSQTDPYSPAYTITDEGKHPEIFSLADLSHGKGLPATSLEISFIERLRAKRDWEKDYNDPEMEIKRTRIVIEREMREWKIRETKIKTIQEAKLKIFMVNLRTYVESDNKVTDSKLKLCLWRKERQLHLTCTRLNLNMLRDLRRLKRMYRLRDEQINNVTKYDDLGVIGSSVSGAGCFVQLKPPFRSRPKDSVAAYTNYASETYAPYTRHGYFPDRRAHRFKVDTSALNKHENLVRFEETLPKHALIPKIEPPRSMMTIHDRFMKKNYKRMKDLDRAYQLIQEEKAKYLSIQEPKPFRFVEKIETVDEFKNVRTMPARTEEFDRRRAAIIHLQSFLRGKTTEAKIMNVHQMRYNLLKELKSGSQFDQTEEETKTTTECLFKLKWNIPPMSIEDQALEYFESETISNIFDFLNKELIRLQSEQAIHALIMLADRRRREHEAAESGSRAKANERRMIEDRTFQEVVI</sequence>
<evidence type="ECO:0000313" key="11">
    <source>
        <dbReference type="EMBL" id="CAF3607209.1"/>
    </source>
</evidence>
<dbReference type="EMBL" id="CAJNOK010001647">
    <property type="protein sequence ID" value="CAF0822876.1"/>
    <property type="molecule type" value="Genomic_DNA"/>
</dbReference>
<evidence type="ECO:0000256" key="6">
    <source>
        <dbReference type="ARBA" id="ARBA00029555"/>
    </source>
</evidence>
<dbReference type="EMBL" id="CAJOBA010001647">
    <property type="protein sequence ID" value="CAF3607209.1"/>
    <property type="molecule type" value="Genomic_DNA"/>
</dbReference>
<organism evidence="8 12">
    <name type="scientific">Didymodactylos carnosus</name>
    <dbReference type="NCBI Taxonomy" id="1234261"/>
    <lineage>
        <taxon>Eukaryota</taxon>
        <taxon>Metazoa</taxon>
        <taxon>Spiralia</taxon>
        <taxon>Gnathifera</taxon>
        <taxon>Rotifera</taxon>
        <taxon>Eurotatoria</taxon>
        <taxon>Bdelloidea</taxon>
        <taxon>Philodinida</taxon>
        <taxon>Philodinidae</taxon>
        <taxon>Didymodactylos</taxon>
    </lineage>
</organism>
<dbReference type="InterPro" id="IPR032840">
    <property type="entry name" value="CFAP91_dom"/>
</dbReference>
<dbReference type="PANTHER" id="PTHR22455">
    <property type="entry name" value="CILIA- AND FLAGELLA-ASSOCIATED PROTEIN 91"/>
    <property type="match status" value="1"/>
</dbReference>
<evidence type="ECO:0000313" key="12">
    <source>
        <dbReference type="Proteomes" id="UP000663829"/>
    </source>
</evidence>
<evidence type="ECO:0000313" key="10">
    <source>
        <dbReference type="EMBL" id="CAF3600463.1"/>
    </source>
</evidence>
<dbReference type="GO" id="GO:0005930">
    <property type="term" value="C:axoneme"/>
    <property type="evidence" value="ECO:0007669"/>
    <property type="project" value="UniProtKB-SubCell"/>
</dbReference>
<comment type="similarity">
    <text evidence="5">Belongs to the CFAP91 family.</text>
</comment>
<comment type="subcellular location">
    <subcellularLocation>
        <location evidence="1">Cytoplasm</location>
        <location evidence="1">Cytoskeleton</location>
        <location evidence="1">Cilium axoneme</location>
    </subcellularLocation>
</comment>
<feature type="domain" description="CFAP91" evidence="7">
    <location>
        <begin position="55"/>
        <end position="205"/>
    </location>
</feature>